<dbReference type="OrthoDB" id="5358398at2759"/>
<protein>
    <recommendedName>
        <fullName evidence="2">Luciferase domain-containing protein</fullName>
    </recommendedName>
</protein>
<feature type="region of interest" description="Disordered" evidence="1">
    <location>
        <begin position="90"/>
        <end position="123"/>
    </location>
</feature>
<feature type="compositionally biased region" description="Basic and acidic residues" evidence="1">
    <location>
        <begin position="96"/>
        <end position="105"/>
    </location>
</feature>
<dbReference type="AlphaFoldDB" id="A0A0D2B2N4"/>
<evidence type="ECO:0000259" key="2">
    <source>
        <dbReference type="Pfam" id="PF17648"/>
    </source>
</evidence>
<sequence length="275" mass="30508">MAQRAHDLALSVVNGVRHDSRKRYLAIAVAAFTSLTIGRAAWKDYRLYRSYGPGGLPSNAFGWAVSNILRLFGIDMTDVSKAEKDADQRSWLGEDWPSKKSRDGSRPSVGPHPIPQRQLDQYGPKDVQQKFLDDFTTLGKQNPDLVTFKRSQYERHTDAAMWVVESSPVYALRRSHTREVSHIHTNTDYSAHVVLSPRDAAKVIRAGWGQLHALSGVSLFGKTAVPPGYVMLYSARSDDEVDVLIEIIKAGIGFMTNASVVQPSVVEDNQNLASD</sequence>
<name>A0A0D2B2N4_9EURO</name>
<dbReference type="GeneID" id="27335145"/>
<dbReference type="HOGENOM" id="CLU_063954_1_0_1"/>
<feature type="domain" description="Luciferase" evidence="2">
    <location>
        <begin position="178"/>
        <end position="250"/>
    </location>
</feature>
<evidence type="ECO:0000313" key="4">
    <source>
        <dbReference type="Proteomes" id="UP000053328"/>
    </source>
</evidence>
<dbReference type="Proteomes" id="UP000053328">
    <property type="component" value="Unassembled WGS sequence"/>
</dbReference>
<dbReference type="PANTHER" id="PTHR38695:SF1">
    <property type="entry name" value="AMINO ACID PERMEASE_ SLC12A DOMAIN-CONTAINING PROTEIN"/>
    <property type="match status" value="1"/>
</dbReference>
<evidence type="ECO:0000313" key="3">
    <source>
        <dbReference type="EMBL" id="KIW12875.1"/>
    </source>
</evidence>
<dbReference type="Pfam" id="PF17648">
    <property type="entry name" value="Luciferase"/>
    <property type="match status" value="1"/>
</dbReference>
<dbReference type="STRING" id="91928.A0A0D2B2N4"/>
<dbReference type="VEuPathDB" id="FungiDB:PV08_08062"/>
<reference evidence="3 4" key="1">
    <citation type="submission" date="2015-01" db="EMBL/GenBank/DDBJ databases">
        <title>The Genome Sequence of Exophiala spinifera CBS89968.</title>
        <authorList>
            <consortium name="The Broad Institute Genomics Platform"/>
            <person name="Cuomo C."/>
            <person name="de Hoog S."/>
            <person name="Gorbushina A."/>
            <person name="Stielow B."/>
            <person name="Teixiera M."/>
            <person name="Abouelleil A."/>
            <person name="Chapman S.B."/>
            <person name="Priest M."/>
            <person name="Young S.K."/>
            <person name="Wortman J."/>
            <person name="Nusbaum C."/>
            <person name="Birren B."/>
        </authorList>
    </citation>
    <scope>NUCLEOTIDE SEQUENCE [LARGE SCALE GENOMIC DNA]</scope>
    <source>
        <strain evidence="3 4">CBS 89968</strain>
    </source>
</reference>
<dbReference type="RefSeq" id="XP_016233091.1">
    <property type="nucleotide sequence ID" value="XM_016382388.1"/>
</dbReference>
<dbReference type="InterPro" id="IPR048273">
    <property type="entry name" value="Luciferase"/>
</dbReference>
<keyword evidence="4" id="KW-1185">Reference proteome</keyword>
<evidence type="ECO:0000256" key="1">
    <source>
        <dbReference type="SAM" id="MobiDB-lite"/>
    </source>
</evidence>
<dbReference type="InterPro" id="IPR040841">
    <property type="entry name" value="Luciferase_dom"/>
</dbReference>
<dbReference type="EMBL" id="KN847497">
    <property type="protein sequence ID" value="KIW12875.1"/>
    <property type="molecule type" value="Genomic_DNA"/>
</dbReference>
<organism evidence="3 4">
    <name type="scientific">Exophiala spinifera</name>
    <dbReference type="NCBI Taxonomy" id="91928"/>
    <lineage>
        <taxon>Eukaryota</taxon>
        <taxon>Fungi</taxon>
        <taxon>Dikarya</taxon>
        <taxon>Ascomycota</taxon>
        <taxon>Pezizomycotina</taxon>
        <taxon>Eurotiomycetes</taxon>
        <taxon>Chaetothyriomycetidae</taxon>
        <taxon>Chaetothyriales</taxon>
        <taxon>Herpotrichiellaceae</taxon>
        <taxon>Exophiala</taxon>
    </lineage>
</organism>
<dbReference type="PANTHER" id="PTHR38695">
    <property type="entry name" value="AMINO ACID PERMEASE_ SLC12A DOMAIN-CONTAINING PROTEIN"/>
    <property type="match status" value="1"/>
</dbReference>
<gene>
    <name evidence="3" type="ORF">PV08_08062</name>
</gene>
<accession>A0A0D2B2N4</accession>
<proteinExistence type="predicted"/>